<accession>A0A2G2VH47</accession>
<comment type="caution">
    <text evidence="2">The sequence shown here is derived from an EMBL/GenBank/DDBJ whole genome shotgun (WGS) entry which is preliminary data.</text>
</comment>
<feature type="region of interest" description="Disordered" evidence="1">
    <location>
        <begin position="77"/>
        <end position="155"/>
    </location>
</feature>
<dbReference type="OrthoDB" id="1668162at2759"/>
<proteinExistence type="predicted"/>
<organism evidence="2 3">
    <name type="scientific">Capsicum baccatum</name>
    <name type="common">Peruvian pepper</name>
    <dbReference type="NCBI Taxonomy" id="33114"/>
    <lineage>
        <taxon>Eukaryota</taxon>
        <taxon>Viridiplantae</taxon>
        <taxon>Streptophyta</taxon>
        <taxon>Embryophyta</taxon>
        <taxon>Tracheophyta</taxon>
        <taxon>Spermatophyta</taxon>
        <taxon>Magnoliopsida</taxon>
        <taxon>eudicotyledons</taxon>
        <taxon>Gunneridae</taxon>
        <taxon>Pentapetalae</taxon>
        <taxon>asterids</taxon>
        <taxon>lamiids</taxon>
        <taxon>Solanales</taxon>
        <taxon>Solanaceae</taxon>
        <taxon>Solanoideae</taxon>
        <taxon>Capsiceae</taxon>
        <taxon>Capsicum</taxon>
    </lineage>
</organism>
<feature type="compositionally biased region" description="Basic and acidic residues" evidence="1">
    <location>
        <begin position="123"/>
        <end position="143"/>
    </location>
</feature>
<reference evidence="2 3" key="1">
    <citation type="journal article" date="2017" name="Genome Biol.">
        <title>New reference genome sequences of hot pepper reveal the massive evolution of plant disease-resistance genes by retroduplication.</title>
        <authorList>
            <person name="Kim S."/>
            <person name="Park J."/>
            <person name="Yeom S.I."/>
            <person name="Kim Y.M."/>
            <person name="Seo E."/>
            <person name="Kim K.T."/>
            <person name="Kim M.S."/>
            <person name="Lee J.M."/>
            <person name="Cheong K."/>
            <person name="Shin H.S."/>
            <person name="Kim S.B."/>
            <person name="Han K."/>
            <person name="Lee J."/>
            <person name="Park M."/>
            <person name="Lee H.A."/>
            <person name="Lee H.Y."/>
            <person name="Lee Y."/>
            <person name="Oh S."/>
            <person name="Lee J.H."/>
            <person name="Choi E."/>
            <person name="Choi E."/>
            <person name="Lee S.E."/>
            <person name="Jeon J."/>
            <person name="Kim H."/>
            <person name="Choi G."/>
            <person name="Song H."/>
            <person name="Lee J."/>
            <person name="Lee S.C."/>
            <person name="Kwon J.K."/>
            <person name="Lee H.Y."/>
            <person name="Koo N."/>
            <person name="Hong Y."/>
            <person name="Kim R.W."/>
            <person name="Kang W.H."/>
            <person name="Huh J.H."/>
            <person name="Kang B.C."/>
            <person name="Yang T.J."/>
            <person name="Lee Y.H."/>
            <person name="Bennetzen J.L."/>
            <person name="Choi D."/>
        </authorList>
    </citation>
    <scope>NUCLEOTIDE SEQUENCE [LARGE SCALE GENOMIC DNA]</scope>
    <source>
        <strain evidence="3">cv. PBC81</strain>
    </source>
</reference>
<dbReference type="EMBL" id="MLFT02000012">
    <property type="protein sequence ID" value="PHT32268.1"/>
    <property type="molecule type" value="Genomic_DNA"/>
</dbReference>
<keyword evidence="3" id="KW-1185">Reference proteome</keyword>
<dbReference type="InterPro" id="IPR051144">
    <property type="entry name" value="Formin_homology_domain"/>
</dbReference>
<name>A0A2G2VH47_CAPBA</name>
<dbReference type="PANTHER" id="PTHR45733:SF10">
    <property type="entry name" value="FORMIN-LIKE PROTEIN 15A-RELATED"/>
    <property type="match status" value="1"/>
</dbReference>
<dbReference type="PANTHER" id="PTHR45733">
    <property type="entry name" value="FORMIN-J"/>
    <property type="match status" value="1"/>
</dbReference>
<dbReference type="STRING" id="33114.A0A2G2VH47"/>
<sequence>MMLVICFFYRKPPDRLLEISEWVYVFDCCFSTDVLDEDEYKTYMEGIVAQLQDHYADASSMVLELLHLLSPLNPQSPQLSTERFKGASEQSQSGKSEAEKRCENNVEGGGQGPVDGDEENESEKEKELKSEKEKEDDHQHDDNGSPMGREFISTSQYDPIKTFSINRFQVAMPINDPEAK</sequence>
<protein>
    <submittedName>
        <fullName evidence="2">Uncharacterized protein</fullName>
    </submittedName>
</protein>
<evidence type="ECO:0000313" key="2">
    <source>
        <dbReference type="EMBL" id="PHT32268.1"/>
    </source>
</evidence>
<gene>
    <name evidence="2" type="ORF">CQW23_28605</name>
</gene>
<evidence type="ECO:0000313" key="3">
    <source>
        <dbReference type="Proteomes" id="UP000224567"/>
    </source>
</evidence>
<dbReference type="AlphaFoldDB" id="A0A2G2VH47"/>
<dbReference type="Proteomes" id="UP000224567">
    <property type="component" value="Unassembled WGS sequence"/>
</dbReference>
<reference evidence="3" key="2">
    <citation type="journal article" date="2017" name="J. Anim. Genet.">
        <title>Multiple reference genome sequences of hot pepper reveal the massive evolution of plant disease resistance genes by retroduplication.</title>
        <authorList>
            <person name="Kim S."/>
            <person name="Park J."/>
            <person name="Yeom S.-I."/>
            <person name="Kim Y.-M."/>
            <person name="Seo E."/>
            <person name="Kim K.-T."/>
            <person name="Kim M.-S."/>
            <person name="Lee J.M."/>
            <person name="Cheong K."/>
            <person name="Shin H.-S."/>
            <person name="Kim S.-B."/>
            <person name="Han K."/>
            <person name="Lee J."/>
            <person name="Park M."/>
            <person name="Lee H.-A."/>
            <person name="Lee H.-Y."/>
            <person name="Lee Y."/>
            <person name="Oh S."/>
            <person name="Lee J.H."/>
            <person name="Choi E."/>
            <person name="Choi E."/>
            <person name="Lee S.E."/>
            <person name="Jeon J."/>
            <person name="Kim H."/>
            <person name="Choi G."/>
            <person name="Song H."/>
            <person name="Lee J."/>
            <person name="Lee S.-C."/>
            <person name="Kwon J.-K."/>
            <person name="Lee H.-Y."/>
            <person name="Koo N."/>
            <person name="Hong Y."/>
            <person name="Kim R.W."/>
            <person name="Kang W.-H."/>
            <person name="Huh J.H."/>
            <person name="Kang B.-C."/>
            <person name="Yang T.-J."/>
            <person name="Lee Y.-H."/>
            <person name="Bennetzen J.L."/>
            <person name="Choi D."/>
        </authorList>
    </citation>
    <scope>NUCLEOTIDE SEQUENCE [LARGE SCALE GENOMIC DNA]</scope>
    <source>
        <strain evidence="3">cv. PBC81</strain>
    </source>
</reference>
<evidence type="ECO:0000256" key="1">
    <source>
        <dbReference type="SAM" id="MobiDB-lite"/>
    </source>
</evidence>